<comment type="caution">
    <text evidence="1">The sequence shown here is derived from an EMBL/GenBank/DDBJ whole genome shotgun (WGS) entry which is preliminary data.</text>
</comment>
<gene>
    <name evidence="1" type="ORF">IEQ34_006959</name>
</gene>
<organism evidence="1 2">
    <name type="scientific">Dendrobium chrysotoxum</name>
    <name type="common">Orchid</name>
    <dbReference type="NCBI Taxonomy" id="161865"/>
    <lineage>
        <taxon>Eukaryota</taxon>
        <taxon>Viridiplantae</taxon>
        <taxon>Streptophyta</taxon>
        <taxon>Embryophyta</taxon>
        <taxon>Tracheophyta</taxon>
        <taxon>Spermatophyta</taxon>
        <taxon>Magnoliopsida</taxon>
        <taxon>Liliopsida</taxon>
        <taxon>Asparagales</taxon>
        <taxon>Orchidaceae</taxon>
        <taxon>Epidendroideae</taxon>
        <taxon>Malaxideae</taxon>
        <taxon>Dendrobiinae</taxon>
        <taxon>Dendrobium</taxon>
    </lineage>
</organism>
<accession>A0AAV7H890</accession>
<name>A0AAV7H890_DENCH</name>
<keyword evidence="2" id="KW-1185">Reference proteome</keyword>
<proteinExistence type="predicted"/>
<reference evidence="1 2" key="1">
    <citation type="journal article" date="2021" name="Hortic Res">
        <title>Chromosome-scale assembly of the Dendrobium chrysotoxum genome enhances the understanding of orchid evolution.</title>
        <authorList>
            <person name="Zhang Y."/>
            <person name="Zhang G.Q."/>
            <person name="Zhang D."/>
            <person name="Liu X.D."/>
            <person name="Xu X.Y."/>
            <person name="Sun W.H."/>
            <person name="Yu X."/>
            <person name="Zhu X."/>
            <person name="Wang Z.W."/>
            <person name="Zhao X."/>
            <person name="Zhong W.Y."/>
            <person name="Chen H."/>
            <person name="Yin W.L."/>
            <person name="Huang T."/>
            <person name="Niu S.C."/>
            <person name="Liu Z.J."/>
        </authorList>
    </citation>
    <scope>NUCLEOTIDE SEQUENCE [LARGE SCALE GENOMIC DNA]</scope>
    <source>
        <strain evidence="1">Lindl</strain>
    </source>
</reference>
<protein>
    <submittedName>
        <fullName evidence="1">Uncharacterized protein</fullName>
    </submittedName>
</protein>
<dbReference type="AlphaFoldDB" id="A0AAV7H890"/>
<evidence type="ECO:0000313" key="1">
    <source>
        <dbReference type="EMBL" id="KAH0464173.1"/>
    </source>
</evidence>
<dbReference type="EMBL" id="JAGFBR010000007">
    <property type="protein sequence ID" value="KAH0464173.1"/>
    <property type="molecule type" value="Genomic_DNA"/>
</dbReference>
<sequence length="167" mass="18204">MNANIKFAVQQAKQKPTATVEDKSWNASRSGNIICPWQEHICDNTVGSEISEHGVKRVTKRGDSLEEINVQVNRNGEFAVLTPLGEAKFQRGKGDDVELDTVVDGGADDGGIDRGSKDSYASAMGCKELSHVDQGEHVTLLHEREEKHMEVVGFGAHGSKARTCWKG</sequence>
<evidence type="ECO:0000313" key="2">
    <source>
        <dbReference type="Proteomes" id="UP000775213"/>
    </source>
</evidence>
<dbReference type="Proteomes" id="UP000775213">
    <property type="component" value="Unassembled WGS sequence"/>
</dbReference>